<dbReference type="Gene3D" id="3.90.76.10">
    <property type="entry name" value="Dipeptide-binding Protein, Domain 1"/>
    <property type="match status" value="1"/>
</dbReference>
<dbReference type="GO" id="GO:0015833">
    <property type="term" value="P:peptide transport"/>
    <property type="evidence" value="ECO:0007669"/>
    <property type="project" value="TreeGrafter"/>
</dbReference>
<evidence type="ECO:0000259" key="6">
    <source>
        <dbReference type="Pfam" id="PF00496"/>
    </source>
</evidence>
<feature type="chain" id="PRO_5012214540" description="Solute-binding protein family 5 domain-containing protein" evidence="5">
    <location>
        <begin position="19"/>
        <end position="527"/>
    </location>
</feature>
<evidence type="ECO:0000256" key="2">
    <source>
        <dbReference type="ARBA" id="ARBA00005695"/>
    </source>
</evidence>
<dbReference type="Pfam" id="PF00496">
    <property type="entry name" value="SBP_bac_5"/>
    <property type="match status" value="1"/>
</dbReference>
<dbReference type="EMBL" id="CP015579">
    <property type="protein sequence ID" value="ARU96138.1"/>
    <property type="molecule type" value="Genomic_DNA"/>
</dbReference>
<dbReference type="PANTHER" id="PTHR30290:SF23">
    <property type="entry name" value="PERIPLASMIC MUREIN PEPTIDE-BINDING PROTEIN"/>
    <property type="match status" value="1"/>
</dbReference>
<gene>
    <name evidence="7" type="ORF">A7K98_10065</name>
    <name evidence="8" type="ORF">A7K99_10065</name>
</gene>
<comment type="similarity">
    <text evidence="2">Belongs to the bacterial solute-binding protein 5 family.</text>
</comment>
<feature type="signal peptide" evidence="5">
    <location>
        <begin position="1"/>
        <end position="18"/>
    </location>
</feature>
<proteinExistence type="inferred from homology"/>
<dbReference type="KEGG" id="tci:A7K98_10065"/>
<dbReference type="Proteomes" id="UP000195814">
    <property type="component" value="Chromosome"/>
</dbReference>
<dbReference type="AlphaFoldDB" id="A0A1Y0LF21"/>
<dbReference type="GO" id="GO:0030288">
    <property type="term" value="C:outer membrane-bounded periplasmic space"/>
    <property type="evidence" value="ECO:0007669"/>
    <property type="project" value="TreeGrafter"/>
</dbReference>
<dbReference type="FunFam" id="3.90.76.10:FF:000001">
    <property type="entry name" value="Oligopeptide ABC transporter substrate-binding protein"/>
    <property type="match status" value="1"/>
</dbReference>
<dbReference type="Gene3D" id="3.40.190.10">
    <property type="entry name" value="Periplasmic binding protein-like II"/>
    <property type="match status" value="1"/>
</dbReference>
<keyword evidence="4 5" id="KW-0732">Signal</keyword>
<evidence type="ECO:0000313" key="8">
    <source>
        <dbReference type="EMBL" id="ARU98127.1"/>
    </source>
</evidence>
<protein>
    <recommendedName>
        <fullName evidence="6">Solute-binding protein family 5 domain-containing protein</fullName>
    </recommendedName>
</protein>
<comment type="subcellular location">
    <subcellularLocation>
        <location evidence="1">Cell envelope</location>
    </subcellularLocation>
</comment>
<feature type="domain" description="Solute-binding protein family 5" evidence="6">
    <location>
        <begin position="74"/>
        <end position="441"/>
    </location>
</feature>
<dbReference type="PIRSF" id="PIRSF002741">
    <property type="entry name" value="MppA"/>
    <property type="match status" value="1"/>
</dbReference>
<dbReference type="InterPro" id="IPR039424">
    <property type="entry name" value="SBP_5"/>
</dbReference>
<evidence type="ECO:0000256" key="5">
    <source>
        <dbReference type="SAM" id="SignalP"/>
    </source>
</evidence>
<evidence type="ECO:0000256" key="3">
    <source>
        <dbReference type="ARBA" id="ARBA00022448"/>
    </source>
</evidence>
<keyword evidence="3" id="KW-0813">Transport</keyword>
<dbReference type="EMBL" id="CP015581">
    <property type="protein sequence ID" value="ARU98127.1"/>
    <property type="molecule type" value="Genomic_DNA"/>
</dbReference>
<dbReference type="SUPFAM" id="SSF53850">
    <property type="entry name" value="Periplasmic binding protein-like II"/>
    <property type="match status" value="1"/>
</dbReference>
<dbReference type="PANTHER" id="PTHR30290">
    <property type="entry name" value="PERIPLASMIC BINDING COMPONENT OF ABC TRANSPORTER"/>
    <property type="match status" value="1"/>
</dbReference>
<dbReference type="InterPro" id="IPR030678">
    <property type="entry name" value="Peptide/Ni-bd"/>
</dbReference>
<keyword evidence="9" id="KW-1185">Reference proteome</keyword>
<organism evidence="7 10">
    <name type="scientific">Tatumella citrea</name>
    <name type="common">Pantoea citrea</name>
    <dbReference type="NCBI Taxonomy" id="53336"/>
    <lineage>
        <taxon>Bacteria</taxon>
        <taxon>Pseudomonadati</taxon>
        <taxon>Pseudomonadota</taxon>
        <taxon>Gammaproteobacteria</taxon>
        <taxon>Enterobacterales</taxon>
        <taxon>Erwiniaceae</taxon>
        <taxon>Tatumella</taxon>
    </lineage>
</organism>
<dbReference type="InterPro" id="IPR000914">
    <property type="entry name" value="SBP_5_dom"/>
</dbReference>
<evidence type="ECO:0000256" key="4">
    <source>
        <dbReference type="ARBA" id="ARBA00022729"/>
    </source>
</evidence>
<evidence type="ECO:0000313" key="9">
    <source>
        <dbReference type="Proteomes" id="UP000195729"/>
    </source>
</evidence>
<dbReference type="GO" id="GO:1904680">
    <property type="term" value="F:peptide transmembrane transporter activity"/>
    <property type="evidence" value="ECO:0007669"/>
    <property type="project" value="TreeGrafter"/>
</dbReference>
<dbReference type="CDD" id="cd08504">
    <property type="entry name" value="PBP2_OppA"/>
    <property type="match status" value="1"/>
</dbReference>
<accession>A0A1Y0LF21</accession>
<dbReference type="Proteomes" id="UP000195729">
    <property type="component" value="Chromosome"/>
</dbReference>
<reference evidence="9 10" key="1">
    <citation type="submission" date="2016-05" db="EMBL/GenBank/DDBJ databases">
        <title>Complete genome sequence of two 2,5-diketo-D-glunonic acid producing strain Tatumella citrea.</title>
        <authorList>
            <person name="Duan C."/>
            <person name="Yang J."/>
            <person name="Yang S."/>
        </authorList>
    </citation>
    <scope>NUCLEOTIDE SEQUENCE [LARGE SCALE GENOMIC DNA]</scope>
    <source>
        <strain evidence="8 9">ATCC 39140</strain>
        <strain evidence="7 10">DSM 13699</strain>
    </source>
</reference>
<name>A0A1Y0LF21_TATCI</name>
<dbReference type="GO" id="GO:0043190">
    <property type="term" value="C:ATP-binding cassette (ABC) transporter complex"/>
    <property type="evidence" value="ECO:0007669"/>
    <property type="project" value="InterPro"/>
</dbReference>
<evidence type="ECO:0000313" key="7">
    <source>
        <dbReference type="EMBL" id="ARU96138.1"/>
    </source>
</evidence>
<sequence length="527" mass="58108">MVRKLILGLLALAVSAGAADIPAGKVPAGNQQLVRQVTSLPPVDERLKQSHPEDAPWLQDLFEGLTVVDHQGNIQPGVAVSWSSNDNRHWIFTLRKNARWSDGSRVTSSDFVNSWQQLAAPGTPERYQNYLLQSGVYNAPEVLSGELPGQVLGITAIDDWHLKITLSRPLAYFPVMTAHPAFFPDKPPAGTPEAPVSRQPRQFNGAWQLNSQQPHSVSLVPNPHYHHAEQTILSKVTYIEISNTQELLQRYSRGAVQISAPLKTPPQLTAKLADQLHRSPRLSAQVLVFDRVNGPTSDVRVRKALSWSIDRQAITTDTLQNKAIAGWRMTPSAAGNFTPPLLSAEQHPPQGRISQAKSLLLAAGYGPSRPLNLTFSYRDSGDEPEVAHAIAAMWQKQLNAQVTLKPQSSGQPRFSGADVTTATVHAEFNHPAAFLNQLTTGHPQNISGFSNAAYDSLILRAERESSEPLRNQDYQQAEHLIAEQVPVAPIFQYVTQRLVAPEVQGYSQDNPLGYSNSRELWIEQQTE</sequence>
<dbReference type="Gene3D" id="3.10.105.10">
    <property type="entry name" value="Dipeptide-binding Protein, Domain 3"/>
    <property type="match status" value="1"/>
</dbReference>
<evidence type="ECO:0000256" key="1">
    <source>
        <dbReference type="ARBA" id="ARBA00004196"/>
    </source>
</evidence>
<evidence type="ECO:0000313" key="10">
    <source>
        <dbReference type="Proteomes" id="UP000195814"/>
    </source>
</evidence>